<dbReference type="STRING" id="36050.A0A1B8AER2"/>
<reference evidence="3 4" key="1">
    <citation type="submission" date="2016-06" db="EMBL/GenBank/DDBJ databases">
        <title>Living apart together: crosstalk between the core and supernumerary genomes in a fungal plant pathogen.</title>
        <authorList>
            <person name="Vanheule A."/>
            <person name="Audenaert K."/>
            <person name="Warris S."/>
            <person name="Van De Geest H."/>
            <person name="Schijlen E."/>
            <person name="Hofte M."/>
            <person name="De Saeger S."/>
            <person name="Haesaert G."/>
            <person name="Waalwijk C."/>
            <person name="Van Der Lee T."/>
        </authorList>
    </citation>
    <scope>NUCLEOTIDE SEQUENCE [LARGE SCALE GENOMIC DNA]</scope>
    <source>
        <strain evidence="3 4">2516</strain>
    </source>
</reference>
<dbReference type="PANTHER" id="PTHR33112">
    <property type="entry name" value="DOMAIN PROTEIN, PUTATIVE-RELATED"/>
    <property type="match status" value="1"/>
</dbReference>
<proteinExistence type="predicted"/>
<feature type="domain" description="Heterokaryon incompatibility" evidence="2">
    <location>
        <begin position="248"/>
        <end position="400"/>
    </location>
</feature>
<dbReference type="InterPro" id="IPR010730">
    <property type="entry name" value="HET"/>
</dbReference>
<keyword evidence="4" id="KW-1185">Reference proteome</keyword>
<dbReference type="AlphaFoldDB" id="A0A1B8AER2"/>
<feature type="region of interest" description="Disordered" evidence="1">
    <location>
        <begin position="718"/>
        <end position="738"/>
    </location>
</feature>
<protein>
    <recommendedName>
        <fullName evidence="2">Heterokaryon incompatibility domain-containing protein</fullName>
    </recommendedName>
</protein>
<dbReference type="EMBL" id="LYXU01000004">
    <property type="protein sequence ID" value="OBS18974.1"/>
    <property type="molecule type" value="Genomic_DNA"/>
</dbReference>
<name>A0A1B8AER2_FUSPO</name>
<dbReference type="OMA" id="CIIIAHA"/>
<comment type="caution">
    <text evidence="3">The sequence shown here is derived from an EMBL/GenBank/DDBJ whole genome shotgun (WGS) entry which is preliminary data.</text>
</comment>
<accession>A0A1B8AER2</accession>
<evidence type="ECO:0000256" key="1">
    <source>
        <dbReference type="SAM" id="MobiDB-lite"/>
    </source>
</evidence>
<dbReference type="Proteomes" id="UP000091967">
    <property type="component" value="Unassembled WGS sequence"/>
</dbReference>
<gene>
    <name evidence="3" type="ORF">FPOA_10699</name>
</gene>
<evidence type="ECO:0000313" key="4">
    <source>
        <dbReference type="Proteomes" id="UP000091967"/>
    </source>
</evidence>
<evidence type="ECO:0000313" key="3">
    <source>
        <dbReference type="EMBL" id="OBS18974.1"/>
    </source>
</evidence>
<sequence>MRPVRLERSRLCAACTHACSMSINGCRPGTCHIHTYKSRNDGSGLYSSNGLTDVSGWAKWSKTKRDFIAETSTSGCHLCIIIAHAFDPESVATFAKIDASEILNLCFSYRTVERDPSGGLDWGQRTRMTINDITLQTHLPDEFWLQIRPEVGCVLNELLIDLRLRLLQETEGKHILNTELRQHASTLNNQNLQLASKWIKKCVRSHHMCGAYQSQQSGWRPKRLVYVGSESQQPRLIIPSKDSVAVSYVALSYSWGSGYNFTLSLNNIHDFQKEIPAASLPNTIQDAITTTKTLGYEYIWIDALCIIQDSKEDWIEQSSKMGDIYGSAAFTLAAAGNPNVKDKMSCRRDPRAIRPCVANINTTYPGLSYPWAIYPNQPERLLISTINESPLSRRAWALQELLVSPRTLLFGPKQMVWSCTTVEASETFPLGLDPKFSTPLNEDTSLSHLRQKLMRMSKEDESPSEFWDSFLFRYTRAKLTVGSDTLVALQGIVERIITIAGTNPSPEGVPRTIDYVAGLWHDRNFQRSLLWRPKSGLPRHRPDTYRAPSWSWASLDGEIDSYDEYVPWIWNHKDAELASIVDISIEPRDIHGSMPTGKVTGGHLDMKCYLRPCHLLKISSATESKTDEELSDALILTTEQYHRCIEDSSLESFKDRRDPSKGLPKFANSCILDSSDEITDSNWIQVYCVPLQLAWRQTDRYEQSIWESYEGLVLISTDNDSSHRTGTDSEDAPNRLDPSPVTQTFRRIGTFTFNLQEDNREARENDLFGPVTYYKDNAPSRETESIRII</sequence>
<dbReference type="PANTHER" id="PTHR33112:SF16">
    <property type="entry name" value="HETEROKARYON INCOMPATIBILITY DOMAIN-CONTAINING PROTEIN"/>
    <property type="match status" value="1"/>
</dbReference>
<organism evidence="3 4">
    <name type="scientific">Fusarium poae</name>
    <dbReference type="NCBI Taxonomy" id="36050"/>
    <lineage>
        <taxon>Eukaryota</taxon>
        <taxon>Fungi</taxon>
        <taxon>Dikarya</taxon>
        <taxon>Ascomycota</taxon>
        <taxon>Pezizomycotina</taxon>
        <taxon>Sordariomycetes</taxon>
        <taxon>Hypocreomycetidae</taxon>
        <taxon>Hypocreales</taxon>
        <taxon>Nectriaceae</taxon>
        <taxon>Fusarium</taxon>
    </lineage>
</organism>
<dbReference type="Pfam" id="PF06985">
    <property type="entry name" value="HET"/>
    <property type="match status" value="1"/>
</dbReference>
<evidence type="ECO:0000259" key="2">
    <source>
        <dbReference type="Pfam" id="PF06985"/>
    </source>
</evidence>